<dbReference type="AlphaFoldDB" id="A0A815Y0Y0"/>
<evidence type="ECO:0000313" key="3">
    <source>
        <dbReference type="Proteomes" id="UP000663870"/>
    </source>
</evidence>
<sequence length="181" mass="20711">MAYLANVSHESAHILRSSIASLVIITRYSHYPTVIARFLMTNAVDQLLEHQYQNVSTRLIIDYLGSIENLIQLLDYSNLFDFDQLLNLTQIGCLEETCVNQTLQTDIQLDILAELLSTFRLCLDDNNVRVIYVSLNALRTLLTFLLINIHVFTIIGIELLEDSIQYSISSYILGKIDKRNL</sequence>
<dbReference type="EMBL" id="CAJNOH010002346">
    <property type="protein sequence ID" value="CAF1288227.1"/>
    <property type="molecule type" value="Genomic_DNA"/>
</dbReference>
<dbReference type="Proteomes" id="UP000663870">
    <property type="component" value="Unassembled WGS sequence"/>
</dbReference>
<keyword evidence="3" id="KW-1185">Reference proteome</keyword>
<name>A0A815Y0Y0_9BILA</name>
<accession>A0A815Y0Y0</accession>
<protein>
    <submittedName>
        <fullName evidence="2">Uncharacterized protein</fullName>
    </submittedName>
</protein>
<comment type="caution">
    <text evidence="2">The sequence shown here is derived from an EMBL/GenBank/DDBJ whole genome shotgun (WGS) entry which is preliminary data.</text>
</comment>
<gene>
    <name evidence="2" type="ORF">JXQ802_LOCUS44692</name>
    <name evidence="1" type="ORF">PYM288_LOCUS29251</name>
</gene>
<organism evidence="2 3">
    <name type="scientific">Rotaria sordida</name>
    <dbReference type="NCBI Taxonomy" id="392033"/>
    <lineage>
        <taxon>Eukaryota</taxon>
        <taxon>Metazoa</taxon>
        <taxon>Spiralia</taxon>
        <taxon>Gnathifera</taxon>
        <taxon>Rotifera</taxon>
        <taxon>Eurotatoria</taxon>
        <taxon>Bdelloidea</taxon>
        <taxon>Philodinida</taxon>
        <taxon>Philodinidae</taxon>
        <taxon>Rotaria</taxon>
    </lineage>
</organism>
<evidence type="ECO:0000313" key="1">
    <source>
        <dbReference type="EMBL" id="CAF1288227.1"/>
    </source>
</evidence>
<evidence type="ECO:0000313" key="2">
    <source>
        <dbReference type="EMBL" id="CAF1565057.1"/>
    </source>
</evidence>
<dbReference type="Proteomes" id="UP000663854">
    <property type="component" value="Unassembled WGS sequence"/>
</dbReference>
<reference evidence="2" key="1">
    <citation type="submission" date="2021-02" db="EMBL/GenBank/DDBJ databases">
        <authorList>
            <person name="Nowell W R."/>
        </authorList>
    </citation>
    <scope>NUCLEOTIDE SEQUENCE</scope>
</reference>
<dbReference type="EMBL" id="CAJNOL010003505">
    <property type="protein sequence ID" value="CAF1565057.1"/>
    <property type="molecule type" value="Genomic_DNA"/>
</dbReference>
<proteinExistence type="predicted"/>